<dbReference type="Gene3D" id="3.60.21.10">
    <property type="match status" value="1"/>
</dbReference>
<gene>
    <name evidence="3" type="ORF">GKQ77_03895</name>
</gene>
<feature type="domain" description="Calcineurin-like phosphoesterase" evidence="2">
    <location>
        <begin position="1"/>
        <end position="154"/>
    </location>
</feature>
<dbReference type="InterPro" id="IPR024654">
    <property type="entry name" value="Calcineurin-like_PHP_lpxH"/>
</dbReference>
<comment type="caution">
    <text evidence="3">The sequence shown here is derived from an EMBL/GenBank/DDBJ whole genome shotgun (WGS) entry which is preliminary data.</text>
</comment>
<dbReference type="SUPFAM" id="SSF56300">
    <property type="entry name" value="Metallo-dependent phosphatases"/>
    <property type="match status" value="1"/>
</dbReference>
<evidence type="ECO:0000313" key="4">
    <source>
        <dbReference type="Proteomes" id="UP001197114"/>
    </source>
</evidence>
<comment type="similarity">
    <text evidence="1">Belongs to the metallophosphoesterase superfamily. YfcE family.</text>
</comment>
<dbReference type="EMBL" id="WMBF01000018">
    <property type="protein sequence ID" value="MBW5420713.1"/>
    <property type="molecule type" value="Genomic_DNA"/>
</dbReference>
<accession>A0ABS6YH24</accession>
<name>A0ABS6YH24_9ACTN</name>
<organism evidence="3 4">
    <name type="scientific">Streptomyces anatolicus</name>
    <dbReference type="NCBI Taxonomy" id="2675858"/>
    <lineage>
        <taxon>Bacteria</taxon>
        <taxon>Bacillati</taxon>
        <taxon>Actinomycetota</taxon>
        <taxon>Actinomycetes</taxon>
        <taxon>Kitasatosporales</taxon>
        <taxon>Streptomycetaceae</taxon>
        <taxon>Streptomyces</taxon>
    </lineage>
</organism>
<dbReference type="InterPro" id="IPR029052">
    <property type="entry name" value="Metallo-depent_PP-like"/>
</dbReference>
<reference evidence="3 4" key="1">
    <citation type="submission" date="2019-11" db="EMBL/GenBank/DDBJ databases">
        <authorList>
            <person name="Ay H."/>
        </authorList>
    </citation>
    <scope>NUCLEOTIDE SEQUENCE [LARGE SCALE GENOMIC DNA]</scope>
    <source>
        <strain evidence="3 4">BG9H</strain>
    </source>
</reference>
<proteinExistence type="inferred from homology"/>
<evidence type="ECO:0000313" key="3">
    <source>
        <dbReference type="EMBL" id="MBW5420713.1"/>
    </source>
</evidence>
<sequence length="219" mass="24244">MRYAVVTDIHGDTAALRAALAHVRRQQVRQVICLGDVLECHVGKRDVASHTFSRVDEVFDQDPELVELLEGARVVRGNQEERISALVPAPARPAWASPVLDAPLSFHTEFATYCHGHTLPPWQEVEPGLWCPLDADFTGRALFHGHHHRSALHRLPEAGRGRAWADVESVPVRFGEAVHLAPDRQYLVNVGPVRGPNPSWAVVDEAAATVTYYRIEVPG</sequence>
<dbReference type="RefSeq" id="WP_219687280.1">
    <property type="nucleotide sequence ID" value="NZ_WMBF01000018.1"/>
</dbReference>
<protein>
    <recommendedName>
        <fullName evidence="2">Calcineurin-like phosphoesterase domain-containing protein</fullName>
    </recommendedName>
</protein>
<dbReference type="Proteomes" id="UP001197114">
    <property type="component" value="Unassembled WGS sequence"/>
</dbReference>
<dbReference type="Pfam" id="PF12850">
    <property type="entry name" value="Metallophos_2"/>
    <property type="match status" value="1"/>
</dbReference>
<keyword evidence="4" id="KW-1185">Reference proteome</keyword>
<evidence type="ECO:0000259" key="2">
    <source>
        <dbReference type="Pfam" id="PF12850"/>
    </source>
</evidence>
<evidence type="ECO:0000256" key="1">
    <source>
        <dbReference type="ARBA" id="ARBA00008950"/>
    </source>
</evidence>